<name>A0A1M7H3B6_9BACL</name>
<dbReference type="SUPFAM" id="SSF56003">
    <property type="entry name" value="Molybdenum cofactor-binding domain"/>
    <property type="match status" value="1"/>
</dbReference>
<dbReference type="GO" id="GO:0016491">
    <property type="term" value="F:oxidoreductase activity"/>
    <property type="evidence" value="ECO:0007669"/>
    <property type="project" value="UniProtKB-KW"/>
</dbReference>
<dbReference type="InterPro" id="IPR000674">
    <property type="entry name" value="Ald_Oxase/Xan_DH_a/b"/>
</dbReference>
<dbReference type="EMBL" id="FRCF01000007">
    <property type="protein sequence ID" value="SHM22898.1"/>
    <property type="molecule type" value="Genomic_DNA"/>
</dbReference>
<dbReference type="Proteomes" id="UP000184206">
    <property type="component" value="Unassembled WGS sequence"/>
</dbReference>
<gene>
    <name evidence="4" type="ORF">SAMN02745189_01776</name>
</gene>
<evidence type="ECO:0000256" key="2">
    <source>
        <dbReference type="ARBA" id="ARBA00023002"/>
    </source>
</evidence>
<reference evidence="4 5" key="1">
    <citation type="submission" date="2016-11" db="EMBL/GenBank/DDBJ databases">
        <authorList>
            <person name="Jaros S."/>
            <person name="Januszkiewicz K."/>
            <person name="Wedrychowicz H."/>
        </authorList>
    </citation>
    <scope>NUCLEOTIDE SEQUENCE [LARGE SCALE GENOMIC DNA]</scope>
    <source>
        <strain evidence="4 5">DSM 16010</strain>
    </source>
</reference>
<accession>A0A1M7H3B6</accession>
<sequence length="782" mass="85006">MEKMVGQRIKRKEDPKLITGNGVYLDDIKIPGLLHASILRSPHPHAKIVSIDKEKALAHPGVVAVYTGKDLEGKINPVPTSWKVPGMNLIETKQYPLAIDTARYVGDGVAMVIAESKYTARDAVEMIEVEYEVLPSVANQKEARKEGAHQIYEEVPDNVAFKYVAGEVTDEDLENAEVLIKGTYNTQRVAPSPMETRNSLAQYNPGSGDLKLYVGSQNPHIHRMVLSEVLNFPEHKFHVKVADMGGGFGGKIGVYPDEALVSYAAMDLKRPVKWVETRNEHFQSANAGRDMMVDLELAGTKDGKITALRAVNHANIGAYLATFGPGNPTIDFGLMLSGPYKIEKAQCTTYGMYTNTMSVDSYRGAGKPEVTFMLERAVEDFARKINMDPVEVRRINFASKEEFPFTNAQGLIYDSGDYVKALDKAVENAGYQELREKQKELRAQGRYIGIGLSSYVELSGFGPSAVAGGIGFQGGIWENSTVRVHPGGTVTVYTGTSPHGQGHDTTFSQIVKDKLGIPYEDINFVFNDTRAVSMGWGTYGSRSLAVGGNAVALATDKVVEKGRLLAAHLLEADVESIDFSEGIYSVRGEAGRRKTFKEIAKAANFAWNMPEGMEPGLEEKTFFDPSNFTYPFGTHIAVVEVDVETGGIKILRYIAVDDSGKIVNPTVAEGQILGGIAQGVGQALWEGVQYDEKGQLQSGSFMDYTMPKANFFPKIEMEFTETLSPVNQLGTKGVAESGTTGSIAAAANAVMDALAPLGVISIELPLKPEKVWKAIQKGGAKS</sequence>
<dbReference type="InterPro" id="IPR016208">
    <property type="entry name" value="Ald_Oxase/xanthine_DH-like"/>
</dbReference>
<evidence type="ECO:0000313" key="4">
    <source>
        <dbReference type="EMBL" id="SHM22898.1"/>
    </source>
</evidence>
<dbReference type="InterPro" id="IPR037165">
    <property type="entry name" value="AldOxase/xan_DH_Mopterin-bd_sf"/>
</dbReference>
<dbReference type="SUPFAM" id="SSF54665">
    <property type="entry name" value="CO dehydrogenase molybdoprotein N-domain-like"/>
    <property type="match status" value="1"/>
</dbReference>
<feature type="domain" description="Aldehyde oxidase/xanthine dehydrogenase a/b hammerhead" evidence="3">
    <location>
        <begin position="19"/>
        <end position="135"/>
    </location>
</feature>
<proteinExistence type="predicted"/>
<dbReference type="InterPro" id="IPR036856">
    <property type="entry name" value="Ald_Oxase/Xan_DH_a/b_sf"/>
</dbReference>
<dbReference type="InterPro" id="IPR008274">
    <property type="entry name" value="AldOxase/xan_DH_MoCoBD1"/>
</dbReference>
<keyword evidence="1" id="KW-0500">Molybdenum</keyword>
<dbReference type="STRING" id="1123231.SAMN02745189_01776"/>
<dbReference type="SMART" id="SM01008">
    <property type="entry name" value="Ald_Xan_dh_C"/>
    <property type="match status" value="1"/>
</dbReference>
<evidence type="ECO:0000259" key="3">
    <source>
        <dbReference type="SMART" id="SM01008"/>
    </source>
</evidence>
<dbReference type="Gene3D" id="3.30.365.10">
    <property type="entry name" value="Aldehyde oxidase/xanthine dehydrogenase, molybdopterin binding domain"/>
    <property type="match status" value="4"/>
</dbReference>
<dbReference type="PANTHER" id="PTHR11908">
    <property type="entry name" value="XANTHINE DEHYDROGENASE"/>
    <property type="match status" value="1"/>
</dbReference>
<dbReference type="RefSeq" id="WP_072710215.1">
    <property type="nucleotide sequence ID" value="NZ_FRCF01000007.1"/>
</dbReference>
<evidence type="ECO:0000256" key="1">
    <source>
        <dbReference type="ARBA" id="ARBA00022505"/>
    </source>
</evidence>
<dbReference type="Gene3D" id="3.90.1170.50">
    <property type="entry name" value="Aldehyde oxidase/xanthine dehydrogenase, a/b hammerhead"/>
    <property type="match status" value="1"/>
</dbReference>
<keyword evidence="2" id="KW-0560">Oxidoreductase</keyword>
<dbReference type="GO" id="GO:0005506">
    <property type="term" value="F:iron ion binding"/>
    <property type="evidence" value="ECO:0007669"/>
    <property type="project" value="InterPro"/>
</dbReference>
<dbReference type="Pfam" id="PF20256">
    <property type="entry name" value="MoCoBD_2"/>
    <property type="match status" value="1"/>
</dbReference>
<dbReference type="InterPro" id="IPR046867">
    <property type="entry name" value="AldOxase/xan_DH_MoCoBD2"/>
</dbReference>
<dbReference type="AlphaFoldDB" id="A0A1M7H3B6"/>
<evidence type="ECO:0000313" key="5">
    <source>
        <dbReference type="Proteomes" id="UP000184206"/>
    </source>
</evidence>
<dbReference type="OrthoDB" id="9759099at2"/>
<keyword evidence="5" id="KW-1185">Reference proteome</keyword>
<dbReference type="Pfam" id="PF02738">
    <property type="entry name" value="MoCoBD_1"/>
    <property type="match status" value="1"/>
</dbReference>
<protein>
    <submittedName>
        <fullName evidence="4">Carbon-monoxide dehydrogenase large subunit</fullName>
    </submittedName>
</protein>
<organism evidence="4 5">
    <name type="scientific">Lacicoccus alkaliphilus DSM 16010</name>
    <dbReference type="NCBI Taxonomy" id="1123231"/>
    <lineage>
        <taxon>Bacteria</taxon>
        <taxon>Bacillati</taxon>
        <taxon>Bacillota</taxon>
        <taxon>Bacilli</taxon>
        <taxon>Bacillales</taxon>
        <taxon>Salinicoccaceae</taxon>
        <taxon>Lacicoccus</taxon>
    </lineage>
</organism>
<dbReference type="PANTHER" id="PTHR11908:SF132">
    <property type="entry name" value="ALDEHYDE OXIDASE 1-RELATED"/>
    <property type="match status" value="1"/>
</dbReference>
<dbReference type="Pfam" id="PF01315">
    <property type="entry name" value="Ald_Xan_dh_C"/>
    <property type="match status" value="1"/>
</dbReference>